<dbReference type="InterPro" id="IPR051906">
    <property type="entry name" value="TolC-like"/>
</dbReference>
<evidence type="ECO:0000256" key="2">
    <source>
        <dbReference type="ARBA" id="ARBA00007613"/>
    </source>
</evidence>
<dbReference type="OrthoDB" id="9814032at2"/>
<evidence type="ECO:0000313" key="9">
    <source>
        <dbReference type="EMBL" id="BBH52182.1"/>
    </source>
</evidence>
<dbReference type="AlphaFoldDB" id="A0A4P2VTI3"/>
<reference evidence="9 10" key="1">
    <citation type="submission" date="2018-12" db="EMBL/GenBank/DDBJ databases">
        <title>Rubrispira sanarue gen. nov., sp., nov., a member of the order Silvanigrellales, isolated from a brackish lake in Hamamatsu Japan.</title>
        <authorList>
            <person name="Maejima Y."/>
            <person name="Iino T."/>
            <person name="Muraguchi Y."/>
            <person name="Fukuda K."/>
            <person name="Nojiri H."/>
            <person name="Ohkuma M."/>
            <person name="Moriuchi R."/>
            <person name="Dohra H."/>
            <person name="Kimbara K."/>
            <person name="Shintani M."/>
        </authorList>
    </citation>
    <scope>NUCLEOTIDE SEQUENCE [LARGE SCALE GENOMIC DNA]</scope>
    <source>
        <strain evidence="9 10">RF1110005</strain>
    </source>
</reference>
<dbReference type="RefSeq" id="WP_130606409.1">
    <property type="nucleotide sequence ID" value="NZ_AP019368.1"/>
</dbReference>
<evidence type="ECO:0000256" key="3">
    <source>
        <dbReference type="ARBA" id="ARBA00022448"/>
    </source>
</evidence>
<keyword evidence="3" id="KW-0813">Transport</keyword>
<keyword evidence="4" id="KW-1134">Transmembrane beta strand</keyword>
<dbReference type="GO" id="GO:0009279">
    <property type="term" value="C:cell outer membrane"/>
    <property type="evidence" value="ECO:0007669"/>
    <property type="project" value="UniProtKB-SubCell"/>
</dbReference>
<dbReference type="Gene3D" id="1.20.1600.10">
    <property type="entry name" value="Outer membrane efflux proteins (OEP)"/>
    <property type="match status" value="1"/>
</dbReference>
<evidence type="ECO:0000313" key="10">
    <source>
        <dbReference type="Proteomes" id="UP000291236"/>
    </source>
</evidence>
<keyword evidence="5" id="KW-0812">Transmembrane</keyword>
<sequence length="472" mass="52463">MNLISFRSIRYSMYYTISIGISFSSFSEDFLTQNQNFIQSNSLATTTLSLENAMDMSEQYSFAAKMAEQDENSSEAQYNASIRNMFPTLSVSSTYLQNSNQVNKLVGTTTGAQYGFPDTTSMTGTLNVTQPLVGLIPLFLAVQANAAQARAAMQNKNQSRVDARYNGASAFINAQKADQLLKTAESSLKLSEKELRDSEAQYNAGKLTNADLLKFKLNLENSRSTLIQAQTTYKIAMLTLAEAIGVKDFRNISLQSGDKSVFENKSVKIPDLKADLTPAFALRFDLKAAQESVEAKKLSKYQTMSSYLPSLNFIMNYTRNFFIDDVTVSNTTYKKQDIQDTFSYGLQLNWVLMDWGVRQAQISNVAAQEQKARYNLENLNSQAKIDITRSYLQLKDAVQVLESAVVSVQYAQDVYDQMKARFDNGQVTATDLINSSNDQTSARANLANARGGIDLAWIAFQKSTGAKLTTIN</sequence>
<keyword evidence="7" id="KW-0998">Cell outer membrane</keyword>
<evidence type="ECO:0000256" key="7">
    <source>
        <dbReference type="ARBA" id="ARBA00023237"/>
    </source>
</evidence>
<evidence type="ECO:0000256" key="1">
    <source>
        <dbReference type="ARBA" id="ARBA00004442"/>
    </source>
</evidence>
<evidence type="ECO:0000256" key="6">
    <source>
        <dbReference type="ARBA" id="ARBA00023136"/>
    </source>
</evidence>
<dbReference type="InterPro" id="IPR003423">
    <property type="entry name" value="OMP_efflux"/>
</dbReference>
<feature type="coiled-coil region" evidence="8">
    <location>
        <begin position="174"/>
        <end position="201"/>
    </location>
</feature>
<dbReference type="PANTHER" id="PTHR30026:SF20">
    <property type="entry name" value="OUTER MEMBRANE PROTEIN TOLC"/>
    <property type="match status" value="1"/>
</dbReference>
<organism evidence="9 10">
    <name type="scientific">Fluviispira sanaruensis</name>
    <dbReference type="NCBI Taxonomy" id="2493639"/>
    <lineage>
        <taxon>Bacteria</taxon>
        <taxon>Pseudomonadati</taxon>
        <taxon>Bdellovibrionota</taxon>
        <taxon>Oligoflexia</taxon>
        <taxon>Silvanigrellales</taxon>
        <taxon>Silvanigrellaceae</taxon>
        <taxon>Fluviispira</taxon>
    </lineage>
</organism>
<dbReference type="KEGG" id="sbf:JCM31447_06220"/>
<dbReference type="GO" id="GO:1990281">
    <property type="term" value="C:efflux pump complex"/>
    <property type="evidence" value="ECO:0007669"/>
    <property type="project" value="TreeGrafter"/>
</dbReference>
<dbReference type="EMBL" id="AP019368">
    <property type="protein sequence ID" value="BBH52182.1"/>
    <property type="molecule type" value="Genomic_DNA"/>
</dbReference>
<keyword evidence="10" id="KW-1185">Reference proteome</keyword>
<dbReference type="Pfam" id="PF02321">
    <property type="entry name" value="OEP"/>
    <property type="match status" value="2"/>
</dbReference>
<keyword evidence="8" id="KW-0175">Coiled coil</keyword>
<proteinExistence type="inferred from homology"/>
<name>A0A4P2VTI3_FLUSA</name>
<gene>
    <name evidence="9" type="ORF">JCM31447_06220</name>
</gene>
<protein>
    <submittedName>
        <fullName evidence="9">TolC family protein</fullName>
    </submittedName>
</protein>
<accession>A0A4P2VTI3</accession>
<evidence type="ECO:0000256" key="4">
    <source>
        <dbReference type="ARBA" id="ARBA00022452"/>
    </source>
</evidence>
<dbReference type="GO" id="GO:0015288">
    <property type="term" value="F:porin activity"/>
    <property type="evidence" value="ECO:0007669"/>
    <property type="project" value="TreeGrafter"/>
</dbReference>
<dbReference type="Proteomes" id="UP000291236">
    <property type="component" value="Chromosome"/>
</dbReference>
<evidence type="ECO:0000256" key="5">
    <source>
        <dbReference type="ARBA" id="ARBA00022692"/>
    </source>
</evidence>
<comment type="similarity">
    <text evidence="2">Belongs to the outer membrane factor (OMF) (TC 1.B.17) family.</text>
</comment>
<evidence type="ECO:0000256" key="8">
    <source>
        <dbReference type="SAM" id="Coils"/>
    </source>
</evidence>
<dbReference type="PANTHER" id="PTHR30026">
    <property type="entry name" value="OUTER MEMBRANE PROTEIN TOLC"/>
    <property type="match status" value="1"/>
</dbReference>
<comment type="subcellular location">
    <subcellularLocation>
        <location evidence="1">Cell outer membrane</location>
    </subcellularLocation>
</comment>
<keyword evidence="6" id="KW-0472">Membrane</keyword>
<dbReference type="SUPFAM" id="SSF56954">
    <property type="entry name" value="Outer membrane efflux proteins (OEP)"/>
    <property type="match status" value="1"/>
</dbReference>
<dbReference type="GO" id="GO:0015562">
    <property type="term" value="F:efflux transmembrane transporter activity"/>
    <property type="evidence" value="ECO:0007669"/>
    <property type="project" value="InterPro"/>
</dbReference>